<comment type="similarity">
    <text evidence="1">Belongs to the geminiviridae protein AC4/C4 family.</text>
</comment>
<evidence type="ECO:0000256" key="3">
    <source>
        <dbReference type="SAM" id="MobiDB-lite"/>
    </source>
</evidence>
<dbReference type="Pfam" id="PF01492">
    <property type="entry name" value="Gemini_C4"/>
    <property type="match status" value="1"/>
</dbReference>
<name>G0W2U6_9GEMI</name>
<feature type="region of interest" description="Disordered" evidence="3">
    <location>
        <begin position="1"/>
        <end position="102"/>
    </location>
</feature>
<feature type="compositionally biased region" description="Polar residues" evidence="3">
    <location>
        <begin position="8"/>
        <end position="42"/>
    </location>
</feature>
<accession>G0W2U6</accession>
<evidence type="ECO:0000256" key="1">
    <source>
        <dbReference type="ARBA" id="ARBA00008996"/>
    </source>
</evidence>
<reference evidence="4" key="1">
    <citation type="submission" date="2011-08" db="EMBL/GenBank/DDBJ databases">
        <title>Study of weeds-infecting begomoviruses from Pakistan.</title>
        <authorList>
            <person name="Qureshi F."/>
            <person name="Muhammad I."/>
            <person name="Haider M.S."/>
        </authorList>
    </citation>
    <scope>NUCLEOTIDE SEQUENCE</scope>
</reference>
<feature type="compositionally biased region" description="Low complexity" evidence="3">
    <location>
        <begin position="50"/>
        <end position="62"/>
    </location>
</feature>
<keyword evidence="2" id="KW-0945">Host-virus interaction</keyword>
<feature type="compositionally biased region" description="Basic and acidic residues" evidence="3">
    <location>
        <begin position="88"/>
        <end position="102"/>
    </location>
</feature>
<feature type="compositionally biased region" description="Polar residues" evidence="3">
    <location>
        <begin position="78"/>
        <end position="87"/>
    </location>
</feature>
<organism evidence="4">
    <name type="scientific">Mesta yellow vein mosaic virus</name>
    <dbReference type="NCBI Taxonomy" id="360579"/>
    <lineage>
        <taxon>Viruses</taxon>
        <taxon>Monodnaviria</taxon>
        <taxon>Shotokuvirae</taxon>
        <taxon>Cressdnaviricota</taxon>
        <taxon>Repensiviricetes</taxon>
        <taxon>Geplafuvirales</taxon>
        <taxon>Geminiviridae</taxon>
        <taxon>Begomovirus</taxon>
    </lineage>
</organism>
<proteinExistence type="inferred from homology"/>
<sequence>MKMGNLIFTCSSSSKGNTSAKIIDSSTWSPQPDQHISIQTYRELNPAPTSSPTSTRTETFSSGGNFRSTEYQQEEGNRQPTTLTPQHLTREVSQRLLESLRN</sequence>
<reference evidence="4" key="2">
    <citation type="submission" date="2011-08" db="EMBL/GenBank/DDBJ databases">
        <authorList>
            <person name="Ilyas M."/>
        </authorList>
    </citation>
    <scope>NUCLEOTIDE SEQUENCE</scope>
</reference>
<dbReference type="EMBL" id="HE578897">
    <property type="protein sequence ID" value="CCD21824.1"/>
    <property type="molecule type" value="Genomic_DNA"/>
</dbReference>
<evidence type="ECO:0000313" key="4">
    <source>
        <dbReference type="EMBL" id="CCD21824.1"/>
    </source>
</evidence>
<dbReference type="InterPro" id="IPR002488">
    <property type="entry name" value="Gemini_C4"/>
</dbReference>
<protein>
    <submittedName>
        <fullName evidence="4">AC4 protein</fullName>
    </submittedName>
</protein>
<gene>
    <name evidence="4" type="primary">ac4</name>
</gene>
<evidence type="ECO:0000256" key="2">
    <source>
        <dbReference type="ARBA" id="ARBA00022581"/>
    </source>
</evidence>